<dbReference type="InterPro" id="IPR025668">
    <property type="entry name" value="Tnp_DDE_dom"/>
</dbReference>
<evidence type="ECO:0000259" key="1">
    <source>
        <dbReference type="Pfam" id="PF13701"/>
    </source>
</evidence>
<evidence type="ECO:0000313" key="3">
    <source>
        <dbReference type="Proteomes" id="UP001501257"/>
    </source>
</evidence>
<keyword evidence="3" id="KW-1185">Reference proteome</keyword>
<comment type="caution">
    <text evidence="2">The sequence shown here is derived from an EMBL/GenBank/DDBJ whole genome shotgun (WGS) entry which is preliminary data.</text>
</comment>
<dbReference type="EMBL" id="BAABLK010000028">
    <property type="protein sequence ID" value="GAA5227348.1"/>
    <property type="molecule type" value="Genomic_DNA"/>
</dbReference>
<evidence type="ECO:0000313" key="2">
    <source>
        <dbReference type="EMBL" id="GAA5227348.1"/>
    </source>
</evidence>
<protein>
    <submittedName>
        <fullName evidence="2">IS1380 family transposase</fullName>
    </submittedName>
</protein>
<dbReference type="Pfam" id="PF13701">
    <property type="entry name" value="DDE_Tnp_1_4"/>
    <property type="match status" value="1"/>
</dbReference>
<dbReference type="Proteomes" id="UP001501257">
    <property type="component" value="Unassembled WGS sequence"/>
</dbReference>
<proteinExistence type="predicted"/>
<accession>A0ABP9TNA6</accession>
<name>A0ABP9TNA6_9MICC</name>
<feature type="domain" description="Transposase DDE" evidence="1">
    <location>
        <begin position="21"/>
        <end position="473"/>
    </location>
</feature>
<reference evidence="3" key="1">
    <citation type="journal article" date="2019" name="Int. J. Syst. Evol. Microbiol.">
        <title>The Global Catalogue of Microorganisms (GCM) 10K type strain sequencing project: providing services to taxonomists for standard genome sequencing and annotation.</title>
        <authorList>
            <consortium name="The Broad Institute Genomics Platform"/>
            <consortium name="The Broad Institute Genome Sequencing Center for Infectious Disease"/>
            <person name="Wu L."/>
            <person name="Ma J."/>
        </authorList>
    </citation>
    <scope>NUCLEOTIDE SEQUENCE [LARGE SCALE GENOMIC DNA]</scope>
    <source>
        <strain evidence="3">JCM 18952</strain>
    </source>
</reference>
<gene>
    <name evidence="2" type="ORF">GCM10025778_18810</name>
</gene>
<sequence length="489" mass="53639">MLSTRSGLTLSMHNDTQVFPSVPAALTSQSLISHAGLNVLTSFLDAVGFANLSEDRLSQFVPAQAIHRPGGILGSLAVMLAGGGEHVSDLDVLRNSPGLFGPVPSNATVSRFVERATVQPEAFAYGSATLMRSLRSRIWKAAGKRNPAILATKLDPLILDIDATLTTSHSEKELATGNYKGGFGHAPMVVSLDYGKDNGTGEVLVAELRAGSKTANNAKDHIRVLDKALAQLPEEMSNKDGNLDTERILVRTDSAGASREFLNHLHSLGLQFSTSFALPVPNERFIHWINDKKHWEAALDQHGNQRHDAWVIDATQVIKLKDYPDGTRLYLRAEPLHPGANATLFDVDGHRVTAFLTNAPRYNVAFLDARHRARARCENRIKTLKNSGMGKLPFHAIAANQLWTDLAMLAMNLVAWLQLVILPTGHTAGVWDMKRWRYRLFSIAGKLISSARKRRLLIPASAPESHVFIALIEGTTLLRQRWRNGHLAA</sequence>
<dbReference type="InterPro" id="IPR047960">
    <property type="entry name" value="Transpos_IS1380"/>
</dbReference>
<organism evidence="2 3">
    <name type="scientific">Paeniglutamicibacter antarcticus</name>
    <dbReference type="NCBI Taxonomy" id="494023"/>
    <lineage>
        <taxon>Bacteria</taxon>
        <taxon>Bacillati</taxon>
        <taxon>Actinomycetota</taxon>
        <taxon>Actinomycetes</taxon>
        <taxon>Micrococcales</taxon>
        <taxon>Micrococcaceae</taxon>
        <taxon>Paeniglutamicibacter</taxon>
    </lineage>
</organism>
<dbReference type="NCBIfam" id="NF033539">
    <property type="entry name" value="transpos_IS1380"/>
    <property type="match status" value="1"/>
</dbReference>